<dbReference type="Proteomes" id="UP001285354">
    <property type="component" value="Unassembled WGS sequence"/>
</dbReference>
<protein>
    <submittedName>
        <fullName evidence="2">Uncharacterized protein</fullName>
    </submittedName>
</protein>
<feature type="signal peptide" evidence="1">
    <location>
        <begin position="1"/>
        <end position="21"/>
    </location>
</feature>
<evidence type="ECO:0000256" key="1">
    <source>
        <dbReference type="SAM" id="SignalP"/>
    </source>
</evidence>
<sequence length="790" mass="89505">MVRVSAFILLAIQALVIAALAALLPHNITDVHRVGIPLNATWSNSTGRICRRGDWGCEPHKLAQPTVTDAYQAFVPSNVTWSHSTGRICRRDSQKCAAHRLPVLDSFSDVDEPQIDDIDYYRFSTENVVRSRVDSWYATWSVVRQNDTEWTELGEWKLFAKDFGRTYNFECDLVFGACVDYPSLGDLQKMWPGDRVLVRRIFFTFHRYTMAHAYVKSVEQAFDRTNVYLIGLVPQIVSTFSLQVDPKAKLKCERLHAVITTAVSVGQAVLGAVLGGLIAPEMTVLTYSTRLAIEEEAALQKELETLAPATTRFLQVTEKIAEKQRTIAEGVTKVGPLSWLTIKLPGDKRTRKTGTARDIAWVNSVLYGIPMYMKTFYDQTVAWHNSHRQVIDPSIAHGHVCSDYEGDFQGNKDANRDNLGLQISSIFESTRLQRTAVFEALYHGVIAEPGQPSGTAHWFESRDWNEVLMQMESITDLEEVIKRAMVKSLISDTITSDFNYIKCGFDQSAPRLCKASLESGKADSTVFCPHPDTDPQFMCDAKRWYFADHHAHDRKMAGAGGFETFAGGRFNFTTRDFLLESFRNYEQYGYANPENFGAWGHDNSTSQSVGFRLPVCITDKPRFGKKGYPAICGDWHSSQTAAFIDAMNAGMNSTIYKYRHDKSPMKLYTEIIPQALDDFPPLTRYLGLCDQSLRFPHTNEHTGPALNWLKIQQGKDKDCGMIKAATLHMEDEEQANRWFCTNQIGHSIFRREHFYTDSSNGRFLKSHKRRCEAWIAKNGRDPKDRSRPGT</sequence>
<dbReference type="EMBL" id="JAUBYV010000002">
    <property type="protein sequence ID" value="KAK2629081.1"/>
    <property type="molecule type" value="Genomic_DNA"/>
</dbReference>
<keyword evidence="3" id="KW-1185">Reference proteome</keyword>
<accession>A0AAD9T4K1</accession>
<organism evidence="2 3">
    <name type="scientific">Diplocarpon rosae</name>
    <dbReference type="NCBI Taxonomy" id="946125"/>
    <lineage>
        <taxon>Eukaryota</taxon>
        <taxon>Fungi</taxon>
        <taxon>Dikarya</taxon>
        <taxon>Ascomycota</taxon>
        <taxon>Pezizomycotina</taxon>
        <taxon>Leotiomycetes</taxon>
        <taxon>Helotiales</taxon>
        <taxon>Drepanopezizaceae</taxon>
        <taxon>Diplocarpon</taxon>
    </lineage>
</organism>
<gene>
    <name evidence="2" type="ORF">QTJ16_002184</name>
</gene>
<evidence type="ECO:0000313" key="3">
    <source>
        <dbReference type="Proteomes" id="UP001285354"/>
    </source>
</evidence>
<keyword evidence="1" id="KW-0732">Signal</keyword>
<proteinExistence type="predicted"/>
<reference evidence="2" key="1">
    <citation type="submission" date="2023-06" db="EMBL/GenBank/DDBJ databases">
        <title>Draft genome of Marssonina rosae.</title>
        <authorList>
            <person name="Cheng Q."/>
        </authorList>
    </citation>
    <scope>NUCLEOTIDE SEQUENCE</scope>
    <source>
        <strain evidence="2">R4</strain>
    </source>
</reference>
<name>A0AAD9T4K1_9HELO</name>
<evidence type="ECO:0000313" key="2">
    <source>
        <dbReference type="EMBL" id="KAK2629081.1"/>
    </source>
</evidence>
<feature type="chain" id="PRO_5041951471" evidence="1">
    <location>
        <begin position="22"/>
        <end position="790"/>
    </location>
</feature>
<dbReference type="AlphaFoldDB" id="A0AAD9T4K1"/>
<comment type="caution">
    <text evidence="2">The sequence shown here is derived from an EMBL/GenBank/DDBJ whole genome shotgun (WGS) entry which is preliminary data.</text>
</comment>